<dbReference type="NCBIfam" id="TIGR00062">
    <property type="entry name" value="L27"/>
    <property type="match status" value="1"/>
</dbReference>
<name>A0A1T4JRU4_9FUSO</name>
<keyword evidence="7" id="KW-1185">Reference proteome</keyword>
<dbReference type="GO" id="GO:0003735">
    <property type="term" value="F:structural constituent of ribosome"/>
    <property type="evidence" value="ECO:0007669"/>
    <property type="project" value="InterPro"/>
</dbReference>
<keyword evidence="3 5" id="KW-0687">Ribonucleoprotein</keyword>
<sequence length="96" mass="10691">MLFTLNIQLFAKKKGQGSVKNGRDSNPKYLGVKKYDGEAVKAGNIIVRQRGNQFHAGNNMGCGKDHTLFALIDGYVKFERVGRDKKQVSIYAEKAN</sequence>
<dbReference type="Pfam" id="PF01016">
    <property type="entry name" value="Ribosomal_L27"/>
    <property type="match status" value="1"/>
</dbReference>
<evidence type="ECO:0000256" key="4">
    <source>
        <dbReference type="ARBA" id="ARBA00035175"/>
    </source>
</evidence>
<dbReference type="EMBL" id="FUWX01000004">
    <property type="protein sequence ID" value="SJZ32922.1"/>
    <property type="molecule type" value="Genomic_DNA"/>
</dbReference>
<evidence type="ECO:0000313" key="6">
    <source>
        <dbReference type="EMBL" id="SJZ32922.1"/>
    </source>
</evidence>
<evidence type="ECO:0000256" key="1">
    <source>
        <dbReference type="ARBA" id="ARBA00010797"/>
    </source>
</evidence>
<gene>
    <name evidence="5" type="primary">rpmA</name>
    <name evidence="6" type="ORF">SAMN02745174_00028</name>
</gene>
<dbReference type="Gene3D" id="2.40.50.100">
    <property type="match status" value="1"/>
</dbReference>
<keyword evidence="2 5" id="KW-0689">Ribosomal protein</keyword>
<evidence type="ECO:0000256" key="5">
    <source>
        <dbReference type="HAMAP-Rule" id="MF_00539"/>
    </source>
</evidence>
<dbReference type="PRINTS" id="PR00063">
    <property type="entry name" value="RIBOSOMALL27"/>
</dbReference>
<dbReference type="InterPro" id="IPR001684">
    <property type="entry name" value="Ribosomal_bL27"/>
</dbReference>
<dbReference type="InterPro" id="IPR018261">
    <property type="entry name" value="Ribosomal_bL27_CS"/>
</dbReference>
<reference evidence="6 7" key="1">
    <citation type="submission" date="2017-02" db="EMBL/GenBank/DDBJ databases">
        <authorList>
            <person name="Peterson S.W."/>
        </authorList>
    </citation>
    <scope>NUCLEOTIDE SEQUENCE [LARGE SCALE GENOMIC DNA]</scope>
    <source>
        <strain evidence="6 7">ATCC 700028</strain>
    </source>
</reference>
<dbReference type="Proteomes" id="UP000191153">
    <property type="component" value="Unassembled WGS sequence"/>
</dbReference>
<dbReference type="PROSITE" id="PS00831">
    <property type="entry name" value="RIBOSOMAL_L27"/>
    <property type="match status" value="1"/>
</dbReference>
<organism evidence="6 7">
    <name type="scientific">Cetobacterium ceti</name>
    <dbReference type="NCBI Taxonomy" id="180163"/>
    <lineage>
        <taxon>Bacteria</taxon>
        <taxon>Fusobacteriati</taxon>
        <taxon>Fusobacteriota</taxon>
        <taxon>Fusobacteriia</taxon>
        <taxon>Fusobacteriales</taxon>
        <taxon>Fusobacteriaceae</taxon>
        <taxon>Cetobacterium</taxon>
    </lineage>
</organism>
<dbReference type="PANTHER" id="PTHR15893:SF0">
    <property type="entry name" value="LARGE RIBOSOMAL SUBUNIT PROTEIN BL27M"/>
    <property type="match status" value="1"/>
</dbReference>
<dbReference type="OrthoDB" id="9803474at2"/>
<dbReference type="SUPFAM" id="SSF110324">
    <property type="entry name" value="Ribosomal L27 protein-like"/>
    <property type="match status" value="1"/>
</dbReference>
<accession>A0A1T4JRU4</accession>
<dbReference type="FunFam" id="2.40.50.100:FF:000004">
    <property type="entry name" value="50S ribosomal protein L27"/>
    <property type="match status" value="1"/>
</dbReference>
<dbReference type="AlphaFoldDB" id="A0A1T4JRU4"/>
<dbReference type="GO" id="GO:0006412">
    <property type="term" value="P:translation"/>
    <property type="evidence" value="ECO:0007669"/>
    <property type="project" value="UniProtKB-UniRule"/>
</dbReference>
<dbReference type="HAMAP" id="MF_00539">
    <property type="entry name" value="Ribosomal_bL27"/>
    <property type="match status" value="1"/>
</dbReference>
<proteinExistence type="inferred from homology"/>
<comment type="similarity">
    <text evidence="1 5">Belongs to the bacterial ribosomal protein bL27 family.</text>
</comment>
<dbReference type="GO" id="GO:0022625">
    <property type="term" value="C:cytosolic large ribosomal subunit"/>
    <property type="evidence" value="ECO:0007669"/>
    <property type="project" value="TreeGrafter"/>
</dbReference>
<evidence type="ECO:0000256" key="3">
    <source>
        <dbReference type="ARBA" id="ARBA00023274"/>
    </source>
</evidence>
<dbReference type="STRING" id="180163.SAMN02745174_00028"/>
<evidence type="ECO:0000256" key="2">
    <source>
        <dbReference type="ARBA" id="ARBA00022980"/>
    </source>
</evidence>
<evidence type="ECO:0000313" key="7">
    <source>
        <dbReference type="Proteomes" id="UP000191153"/>
    </source>
</evidence>
<dbReference type="RefSeq" id="WP_078692588.1">
    <property type="nucleotide sequence ID" value="NZ_FUWX01000004.1"/>
</dbReference>
<protein>
    <recommendedName>
        <fullName evidence="4 5">Large ribosomal subunit protein bL27</fullName>
    </recommendedName>
</protein>
<dbReference type="PANTHER" id="PTHR15893">
    <property type="entry name" value="RIBOSOMAL PROTEIN L27"/>
    <property type="match status" value="1"/>
</dbReference>